<keyword evidence="2" id="KW-0732">Signal</keyword>
<evidence type="ECO:0000313" key="4">
    <source>
        <dbReference type="EMBL" id="KYK55453.1"/>
    </source>
</evidence>
<dbReference type="RefSeq" id="XP_040654805.1">
    <property type="nucleotide sequence ID" value="XM_040804701.1"/>
</dbReference>
<reference evidence="4 5" key="1">
    <citation type="journal article" date="2016" name="Sci. Rep.">
        <title>Insights into Adaptations to a Near-Obligate Nematode Endoparasitic Lifestyle from the Finished Genome of Drechmeria coniospora.</title>
        <authorList>
            <person name="Zhang L."/>
            <person name="Zhou Z."/>
            <person name="Guo Q."/>
            <person name="Fokkens L."/>
            <person name="Miskei M."/>
            <person name="Pocsi I."/>
            <person name="Zhang W."/>
            <person name="Chen M."/>
            <person name="Wang L."/>
            <person name="Sun Y."/>
            <person name="Donzelli B.G."/>
            <person name="Gibson D.M."/>
            <person name="Nelson D.R."/>
            <person name="Luo J.G."/>
            <person name="Rep M."/>
            <person name="Liu H."/>
            <person name="Yang S."/>
            <person name="Wang J."/>
            <person name="Krasnoff S.B."/>
            <person name="Xu Y."/>
            <person name="Molnar I."/>
            <person name="Lin M."/>
        </authorList>
    </citation>
    <scope>NUCLEOTIDE SEQUENCE [LARGE SCALE GENOMIC DNA]</scope>
    <source>
        <strain evidence="4 5">ARSEF 6962</strain>
    </source>
</reference>
<dbReference type="Proteomes" id="UP000076580">
    <property type="component" value="Chromosome 03"/>
</dbReference>
<evidence type="ECO:0000313" key="5">
    <source>
        <dbReference type="Proteomes" id="UP000076580"/>
    </source>
</evidence>
<dbReference type="AlphaFoldDB" id="A0A151GEF0"/>
<dbReference type="PANTHER" id="PTHR38118">
    <property type="entry name" value="ANCHORED CELL WALL PROTEIN 11-RELATED"/>
    <property type="match status" value="1"/>
</dbReference>
<feature type="domain" description="DUF7707" evidence="3">
    <location>
        <begin position="29"/>
        <end position="129"/>
    </location>
</feature>
<organism evidence="4 5">
    <name type="scientific">Drechmeria coniospora</name>
    <name type="common">Nematophagous fungus</name>
    <name type="synonym">Meria coniospora</name>
    <dbReference type="NCBI Taxonomy" id="98403"/>
    <lineage>
        <taxon>Eukaryota</taxon>
        <taxon>Fungi</taxon>
        <taxon>Dikarya</taxon>
        <taxon>Ascomycota</taxon>
        <taxon>Pezizomycotina</taxon>
        <taxon>Sordariomycetes</taxon>
        <taxon>Hypocreomycetidae</taxon>
        <taxon>Hypocreales</taxon>
        <taxon>Ophiocordycipitaceae</taxon>
        <taxon>Drechmeria</taxon>
    </lineage>
</organism>
<feature type="chain" id="PRO_5007580518" evidence="2">
    <location>
        <begin position="21"/>
        <end position="195"/>
    </location>
</feature>
<dbReference type="Pfam" id="PF24808">
    <property type="entry name" value="DUF7707"/>
    <property type="match status" value="1"/>
</dbReference>
<name>A0A151GEF0_DRECN</name>
<proteinExistence type="predicted"/>
<protein>
    <submittedName>
        <fullName evidence="4">PCI domain-containing protein</fullName>
    </submittedName>
</protein>
<dbReference type="EMBL" id="LAYC01000003">
    <property type="protein sequence ID" value="KYK55453.1"/>
    <property type="molecule type" value="Genomic_DNA"/>
</dbReference>
<feature type="region of interest" description="Disordered" evidence="1">
    <location>
        <begin position="129"/>
        <end position="149"/>
    </location>
</feature>
<dbReference type="InterPro" id="IPR056124">
    <property type="entry name" value="DUF7707"/>
</dbReference>
<feature type="compositionally biased region" description="Low complexity" evidence="1">
    <location>
        <begin position="140"/>
        <end position="149"/>
    </location>
</feature>
<dbReference type="PANTHER" id="PTHR38118:SF3">
    <property type="entry name" value="ANCHORED CELL WALL PROTEIN 11"/>
    <property type="match status" value="1"/>
</dbReference>
<evidence type="ECO:0000256" key="2">
    <source>
        <dbReference type="SAM" id="SignalP"/>
    </source>
</evidence>
<evidence type="ECO:0000256" key="1">
    <source>
        <dbReference type="SAM" id="MobiDB-lite"/>
    </source>
</evidence>
<evidence type="ECO:0000259" key="3">
    <source>
        <dbReference type="Pfam" id="PF24808"/>
    </source>
</evidence>
<gene>
    <name evidence="4" type="ORF">DCS_07416</name>
</gene>
<feature type="signal peptide" evidence="2">
    <location>
        <begin position="1"/>
        <end position="20"/>
    </location>
</feature>
<comment type="caution">
    <text evidence="4">The sequence shown here is derived from an EMBL/GenBank/DDBJ whole genome shotgun (WGS) entry which is preliminary data.</text>
</comment>
<sequence>MRASPLVVLAAAAAAVSAQAQNYTSELEMKIDPNTVQVQVRASWCQAQTNTCTLLCDNETDKNSCAQEDLSFACTCASNSSAPGLQYYVQTMPTFICETLFEQCNIQQVSNAEGQKACMTNIKNLCGKNPPPKGPVSGDSASTTAATTATASTTSASSTTVSTSKSAGFAAPTLALPGSGAAAAAAAVGVLAYFI</sequence>
<accession>A0A151GEF0</accession>
<dbReference type="GeneID" id="63720059"/>
<dbReference type="OrthoDB" id="2121879at2759"/>
<dbReference type="InParanoid" id="A0A151GEF0"/>
<keyword evidence="5" id="KW-1185">Reference proteome</keyword>